<reference evidence="2" key="1">
    <citation type="submission" date="2014-11" db="EMBL/GenBank/DDBJ databases">
        <authorList>
            <person name="Hornung B.V."/>
        </authorList>
    </citation>
    <scope>NUCLEOTIDE SEQUENCE</scope>
    <source>
        <strain evidence="2">INE</strain>
    </source>
</reference>
<dbReference type="AlphaFoldDB" id="A0A8S0XC96"/>
<gene>
    <name evidence="2" type="ORF">DEACI_2042</name>
    <name evidence="1" type="ORF">DEACI_2879</name>
</gene>
<sequence>MGNTYGATSRRKMLDILAKDPEAIFLDPYGQEIPHEIIFGGIVVNEDDEEFFEDDYEE</sequence>
<dbReference type="RefSeq" id="WP_240985614.1">
    <property type="nucleotide sequence ID" value="NZ_CDGJ01000058.1"/>
</dbReference>
<accession>A0A8S0XC96</accession>
<dbReference type="Proteomes" id="UP001071230">
    <property type="component" value="Unassembled WGS sequence"/>
</dbReference>
<evidence type="ECO:0000313" key="1">
    <source>
        <dbReference type="EMBL" id="CAA7602206.1"/>
    </source>
</evidence>
<evidence type="ECO:0000313" key="3">
    <source>
        <dbReference type="Proteomes" id="UP001071230"/>
    </source>
</evidence>
<dbReference type="Proteomes" id="UP000836597">
    <property type="component" value="Chromosome"/>
</dbReference>
<evidence type="ECO:0000313" key="2">
    <source>
        <dbReference type="EMBL" id="CEJ07576.1"/>
    </source>
</evidence>
<name>A0A8S0XC96_9FIRM</name>
<reference evidence="1" key="2">
    <citation type="submission" date="2020-01" db="EMBL/GenBank/DDBJ databases">
        <authorList>
            <person name="Hornung B."/>
        </authorList>
    </citation>
    <scope>NUCLEOTIDE SEQUENCE</scope>
    <source>
        <strain evidence="1">PacBioINE</strain>
    </source>
</reference>
<protein>
    <submittedName>
        <fullName evidence="1">Uncharacterized protein</fullName>
    </submittedName>
</protein>
<dbReference type="KEGG" id="aacx:DEACI_2879"/>
<keyword evidence="3" id="KW-1185">Reference proteome</keyword>
<organism evidence="1">
    <name type="scientific">Acididesulfobacillus acetoxydans</name>
    <dbReference type="NCBI Taxonomy" id="1561005"/>
    <lineage>
        <taxon>Bacteria</taxon>
        <taxon>Bacillati</taxon>
        <taxon>Bacillota</taxon>
        <taxon>Clostridia</taxon>
        <taxon>Eubacteriales</taxon>
        <taxon>Peptococcaceae</taxon>
        <taxon>Acididesulfobacillus</taxon>
    </lineage>
</organism>
<dbReference type="EMBL" id="CDGJ01000058">
    <property type="protein sequence ID" value="CEJ07576.1"/>
    <property type="molecule type" value="Genomic_DNA"/>
</dbReference>
<dbReference type="EMBL" id="LR746496">
    <property type="protein sequence ID" value="CAA7602206.1"/>
    <property type="molecule type" value="Genomic_DNA"/>
</dbReference>
<proteinExistence type="predicted"/>